<dbReference type="PANTHER" id="PTHR40469:SF2">
    <property type="entry name" value="GALACTOSE-BINDING DOMAIN-LIKE SUPERFAMILY PROTEIN"/>
    <property type="match status" value="1"/>
</dbReference>
<reference evidence="2" key="1">
    <citation type="submission" date="2024-05" db="EMBL/GenBank/DDBJ databases">
        <authorList>
            <person name="Yu L."/>
        </authorList>
    </citation>
    <scope>NUCLEOTIDE SEQUENCE</scope>
    <source>
        <strain evidence="2">G08B096</strain>
    </source>
</reference>
<dbReference type="Gene3D" id="3.40.50.880">
    <property type="match status" value="1"/>
</dbReference>
<protein>
    <submittedName>
        <fullName evidence="2">ThuA domain-containing protein</fullName>
    </submittedName>
</protein>
<organism evidence="2">
    <name type="scientific">Agromyces sp. G08B096</name>
    <dbReference type="NCBI Taxonomy" id="3156399"/>
    <lineage>
        <taxon>Bacteria</taxon>
        <taxon>Bacillati</taxon>
        <taxon>Actinomycetota</taxon>
        <taxon>Actinomycetes</taxon>
        <taxon>Micrococcales</taxon>
        <taxon>Microbacteriaceae</taxon>
        <taxon>Agromyces</taxon>
    </lineage>
</organism>
<dbReference type="SUPFAM" id="SSF52317">
    <property type="entry name" value="Class I glutamine amidotransferase-like"/>
    <property type="match status" value="1"/>
</dbReference>
<evidence type="ECO:0000313" key="2">
    <source>
        <dbReference type="EMBL" id="XBX81494.1"/>
    </source>
</evidence>
<dbReference type="PANTHER" id="PTHR40469">
    <property type="entry name" value="SECRETED GLYCOSYL HYDROLASE"/>
    <property type="match status" value="1"/>
</dbReference>
<dbReference type="RefSeq" id="WP_350347516.1">
    <property type="nucleotide sequence ID" value="NZ_CP158374.1"/>
</dbReference>
<dbReference type="EMBL" id="CP158374">
    <property type="protein sequence ID" value="XBX81494.1"/>
    <property type="molecule type" value="Genomic_DNA"/>
</dbReference>
<evidence type="ECO:0000259" key="1">
    <source>
        <dbReference type="Pfam" id="PF06283"/>
    </source>
</evidence>
<dbReference type="AlphaFoldDB" id="A0AAU7W4U7"/>
<feature type="domain" description="ThuA-like" evidence="1">
    <location>
        <begin position="85"/>
        <end position="223"/>
    </location>
</feature>
<dbReference type="InterPro" id="IPR029010">
    <property type="entry name" value="ThuA-like"/>
</dbReference>
<accession>A0AAU7W4U7</accession>
<sequence>MRAVILSGSGRTADPWHPYADTSLVLAGIAREAGFDVEIVLGPLEGLASLDDDVRVVIVNAGDPDGPIPDGDPDPGDPSPELVSRAADGLDRALDRGVGVLAVHSAAATLRELPAYGEALGGRWVRDRSWHPEIGEAHVHIVGNHAIADGLADFTVFDERYTDLPLTGVIEPIAEHEEAGIRHPLVWARELGRSRVVYSGLGHDLRSYESAAHRDLVHRALRWLRQVPAPTAGHPLADAGSPA</sequence>
<gene>
    <name evidence="2" type="ORF">ABIQ69_12860</name>
</gene>
<name>A0AAU7W4U7_9MICO</name>
<dbReference type="InterPro" id="IPR029062">
    <property type="entry name" value="Class_I_gatase-like"/>
</dbReference>
<dbReference type="Pfam" id="PF06283">
    <property type="entry name" value="ThuA"/>
    <property type="match status" value="1"/>
</dbReference>
<proteinExistence type="predicted"/>